<reference evidence="2" key="1">
    <citation type="submission" date="2020-09" db="EMBL/GenBank/DDBJ databases">
        <title>Genome-Enabled Discovery of Anthraquinone Biosynthesis in Senna tora.</title>
        <authorList>
            <person name="Kang S.-H."/>
            <person name="Pandey R.P."/>
            <person name="Lee C.-M."/>
            <person name="Sim J.-S."/>
            <person name="Jeong J.-T."/>
            <person name="Choi B.-S."/>
            <person name="Jung M."/>
            <person name="Ginzburg D."/>
            <person name="Zhao K."/>
            <person name="Won S.Y."/>
            <person name="Oh T.-J."/>
            <person name="Yu Y."/>
            <person name="Kim N.-H."/>
            <person name="Lee O.R."/>
            <person name="Lee T.-H."/>
            <person name="Bashyal P."/>
            <person name="Kim T.-S."/>
            <person name="Lee W.-H."/>
            <person name="Kawkins C."/>
            <person name="Kim C.-K."/>
            <person name="Kim J.S."/>
            <person name="Ahn B.O."/>
            <person name="Rhee S.Y."/>
            <person name="Sohng J.K."/>
        </authorList>
    </citation>
    <scope>NUCLEOTIDE SEQUENCE</scope>
    <source>
        <tissue evidence="2">Leaf</tissue>
    </source>
</reference>
<evidence type="ECO:0000313" key="2">
    <source>
        <dbReference type="EMBL" id="KAF7809174.1"/>
    </source>
</evidence>
<dbReference type="AlphaFoldDB" id="A0A834T466"/>
<gene>
    <name evidence="2" type="ORF">G2W53_035917</name>
</gene>
<name>A0A834T466_9FABA</name>
<dbReference type="EMBL" id="JAAIUW010000011">
    <property type="protein sequence ID" value="KAF7809174.1"/>
    <property type="molecule type" value="Genomic_DNA"/>
</dbReference>
<protein>
    <submittedName>
        <fullName evidence="2">Uncharacterized protein</fullName>
    </submittedName>
</protein>
<proteinExistence type="predicted"/>
<dbReference type="Proteomes" id="UP000634136">
    <property type="component" value="Unassembled WGS sequence"/>
</dbReference>
<comment type="caution">
    <text evidence="2">The sequence shown here is derived from an EMBL/GenBank/DDBJ whole genome shotgun (WGS) entry which is preliminary data.</text>
</comment>
<feature type="transmembrane region" description="Helical" evidence="1">
    <location>
        <begin position="69"/>
        <end position="93"/>
    </location>
</feature>
<accession>A0A834T466</accession>
<keyword evidence="1" id="KW-0812">Transmembrane</keyword>
<evidence type="ECO:0000313" key="3">
    <source>
        <dbReference type="Proteomes" id="UP000634136"/>
    </source>
</evidence>
<keyword evidence="1" id="KW-0472">Membrane</keyword>
<sequence>MSRVSRHITQGSFITIPLLSNSSIVGIMPRQAFQNITLNLDRIGSLHTLIQKDVVSIGFSLPSPPSGRYLWILGFDTIFTILTLHAAISLFSLNPVVCWSSSFIRLLHTSHCT</sequence>
<organism evidence="2 3">
    <name type="scientific">Senna tora</name>
    <dbReference type="NCBI Taxonomy" id="362788"/>
    <lineage>
        <taxon>Eukaryota</taxon>
        <taxon>Viridiplantae</taxon>
        <taxon>Streptophyta</taxon>
        <taxon>Embryophyta</taxon>
        <taxon>Tracheophyta</taxon>
        <taxon>Spermatophyta</taxon>
        <taxon>Magnoliopsida</taxon>
        <taxon>eudicotyledons</taxon>
        <taxon>Gunneridae</taxon>
        <taxon>Pentapetalae</taxon>
        <taxon>rosids</taxon>
        <taxon>fabids</taxon>
        <taxon>Fabales</taxon>
        <taxon>Fabaceae</taxon>
        <taxon>Caesalpinioideae</taxon>
        <taxon>Cassia clade</taxon>
        <taxon>Senna</taxon>
    </lineage>
</organism>
<keyword evidence="3" id="KW-1185">Reference proteome</keyword>
<keyword evidence="1" id="KW-1133">Transmembrane helix</keyword>
<evidence type="ECO:0000256" key="1">
    <source>
        <dbReference type="SAM" id="Phobius"/>
    </source>
</evidence>